<dbReference type="InParanoid" id="A0A7M7LKW3"/>
<feature type="domain" description="Protein kinase" evidence="13">
    <location>
        <begin position="568"/>
        <end position="827"/>
    </location>
</feature>
<dbReference type="RefSeq" id="XP_001180232.2">
    <property type="nucleotide sequence ID" value="XM_001180232.4"/>
</dbReference>
<dbReference type="InterPro" id="IPR000719">
    <property type="entry name" value="Prot_kinase_dom"/>
</dbReference>
<dbReference type="InterPro" id="IPR020635">
    <property type="entry name" value="Tyr_kinase_cat_dom"/>
</dbReference>
<dbReference type="InterPro" id="IPR036770">
    <property type="entry name" value="Ankyrin_rpt-contain_sf"/>
</dbReference>
<dbReference type="InterPro" id="IPR050198">
    <property type="entry name" value="Non-receptor_tyrosine_kinases"/>
</dbReference>
<evidence type="ECO:0000256" key="10">
    <source>
        <dbReference type="RuleBase" id="RU362096"/>
    </source>
</evidence>
<evidence type="ECO:0000256" key="2">
    <source>
        <dbReference type="ARBA" id="ARBA00022741"/>
    </source>
</evidence>
<dbReference type="SUPFAM" id="SSF48403">
    <property type="entry name" value="Ankyrin repeat"/>
    <property type="match status" value="1"/>
</dbReference>
<dbReference type="PROSITE" id="PS50088">
    <property type="entry name" value="ANK_REPEAT"/>
    <property type="match status" value="3"/>
</dbReference>
<dbReference type="OrthoDB" id="67310at2759"/>
<feature type="domain" description="SH2" evidence="12">
    <location>
        <begin position="356"/>
        <end position="447"/>
    </location>
</feature>
<dbReference type="OMA" id="RDPDYQN"/>
<dbReference type="GeneID" id="752814"/>
<dbReference type="Gene3D" id="3.30.505.10">
    <property type="entry name" value="SH2 domain"/>
    <property type="match status" value="2"/>
</dbReference>
<evidence type="ECO:0000313" key="14">
    <source>
        <dbReference type="EnsemblMetazoa" id="XP_001180232"/>
    </source>
</evidence>
<comment type="similarity">
    <text evidence="10">Belongs to the protein kinase superfamily. Tyr protein kinase family.</text>
</comment>
<sequence>MKEKKMDTIGGGFSRTSRPRGTVQGLFTPEDEYGDLYPEVSTVRKDLPPLREILSKRGASLSEYLINDVAAAKEEEKDLLWFHGRITRDTAVHVLKGNGSGEGTFLVRESTSRSGDYVVSIMHNGLPQHFQIQCMGDFYYKIDNGPLFQGLDQLINYYRMGSNGLPTKLTVFCNGRIPPPCSRRFGRTTPLHRATFEKWSEGVAMIIEDNLCSPLDARNAEGRTALHEAAALGEENIIFRLLEKSANINSKDSNGVTPLYTACSSNQPRACQFLMQKGADPTLRHPRTGWVPLHEAAMKGHAGCVKELIMHGAPCHPRSADNDTPLDLARRYEHSHVVMYLKSCKPKVPRLQGKPWFHGSMDRKKALESIQKHGAKDGQFLLRSSANKPDTMVLSMAANGTVFNFEINTKMESFYIDDGPYFDTLEQLIDHYSRYDDGLPTMLLHPIPPPPGRIDNGPPTREKPSPAPRPVDLTAHRVTPVRRDSPEPPLSPIEREGSIPMSPPPELPSGRAPKSNAFSKIFGGIRASEKTKRKDKEMDRQRKELQKAIHEAPGGGSDEVQCIDASLIERGNEIGQGEFGSVLEGKYKEKDRWVKVALKTLHADHLQTGQKEFLREAKVMCGLDHPCIVKLMGVCLGPPMMLVQELVSQGALLDFLQNDSITASDLKLWATQIASGMMYLEGKKFVHRDLAARNILLENKGQAKISDFGLSRATGANNDYYRSTTGGRWPVKWYAPESIYYGTFSHSSDVWGFGVTLWEMNSRGAQPYGEKTGAEVIKQIENGHRLNRPEGCPQNVYQIMNKCWSYKPCNRPTFSQLNDMFRDDPEYGAFYHRGVHNPPSRR</sequence>
<dbReference type="PROSITE" id="PS00107">
    <property type="entry name" value="PROTEIN_KINASE_ATP"/>
    <property type="match status" value="1"/>
</dbReference>
<reference evidence="14" key="2">
    <citation type="submission" date="2021-01" db="UniProtKB">
        <authorList>
            <consortium name="EnsemblMetazoa"/>
        </authorList>
    </citation>
    <scope>IDENTIFICATION</scope>
</reference>
<accession>A0A7M7LKW3</accession>
<evidence type="ECO:0000259" key="13">
    <source>
        <dbReference type="PROSITE" id="PS50011"/>
    </source>
</evidence>
<evidence type="ECO:0000256" key="9">
    <source>
        <dbReference type="PROSITE-ProRule" id="PRU10141"/>
    </source>
</evidence>
<feature type="repeat" description="ANK" evidence="7">
    <location>
        <begin position="221"/>
        <end position="253"/>
    </location>
</feature>
<keyword evidence="7" id="KW-0040">ANK repeat</keyword>
<feature type="region of interest" description="Disordered" evidence="11">
    <location>
        <begin position="443"/>
        <end position="544"/>
    </location>
</feature>
<dbReference type="PROSITE" id="PS50297">
    <property type="entry name" value="ANK_REP_REGION"/>
    <property type="match status" value="3"/>
</dbReference>
<dbReference type="FunFam" id="1.10.510.10:FF:000216">
    <property type="entry name" value="Tyrosine-protein kinase SYK"/>
    <property type="match status" value="1"/>
</dbReference>
<keyword evidence="1 10" id="KW-0808">Transferase</keyword>
<comment type="catalytic activity">
    <reaction evidence="6 10">
        <text>L-tyrosyl-[protein] + ATP = O-phospho-L-tyrosyl-[protein] + ADP + H(+)</text>
        <dbReference type="Rhea" id="RHEA:10596"/>
        <dbReference type="Rhea" id="RHEA-COMP:10136"/>
        <dbReference type="Rhea" id="RHEA-COMP:20101"/>
        <dbReference type="ChEBI" id="CHEBI:15378"/>
        <dbReference type="ChEBI" id="CHEBI:30616"/>
        <dbReference type="ChEBI" id="CHEBI:46858"/>
        <dbReference type="ChEBI" id="CHEBI:61978"/>
        <dbReference type="ChEBI" id="CHEBI:456216"/>
        <dbReference type="EC" id="2.7.10.2"/>
    </reaction>
</comment>
<dbReference type="InterPro" id="IPR002110">
    <property type="entry name" value="Ankyrin_rpt"/>
</dbReference>
<dbReference type="CDD" id="cd05060">
    <property type="entry name" value="PTKc_Syk_like"/>
    <property type="match status" value="1"/>
</dbReference>
<keyword evidence="15" id="KW-1185">Reference proteome</keyword>
<dbReference type="PANTHER" id="PTHR24418">
    <property type="entry name" value="TYROSINE-PROTEIN KINASE"/>
    <property type="match status" value="1"/>
</dbReference>
<dbReference type="PROSITE" id="PS00109">
    <property type="entry name" value="PROTEIN_KINASE_TYR"/>
    <property type="match status" value="1"/>
</dbReference>
<evidence type="ECO:0000256" key="3">
    <source>
        <dbReference type="ARBA" id="ARBA00022777"/>
    </source>
</evidence>
<dbReference type="PRINTS" id="PR00401">
    <property type="entry name" value="SH2DOMAIN"/>
</dbReference>
<dbReference type="AlphaFoldDB" id="A0A7M7LKW3"/>
<evidence type="ECO:0000256" key="6">
    <source>
        <dbReference type="ARBA" id="ARBA00051245"/>
    </source>
</evidence>
<evidence type="ECO:0000256" key="4">
    <source>
        <dbReference type="ARBA" id="ARBA00022840"/>
    </source>
</evidence>
<dbReference type="InterPro" id="IPR000980">
    <property type="entry name" value="SH2"/>
</dbReference>
<dbReference type="Pfam" id="PF07714">
    <property type="entry name" value="PK_Tyr_Ser-Thr"/>
    <property type="match status" value="1"/>
</dbReference>
<dbReference type="Gene3D" id="1.10.510.10">
    <property type="entry name" value="Transferase(Phosphotransferase) domain 1"/>
    <property type="match status" value="1"/>
</dbReference>
<feature type="compositionally biased region" description="Basic and acidic residues" evidence="11">
    <location>
        <begin position="527"/>
        <end position="544"/>
    </location>
</feature>
<evidence type="ECO:0000256" key="7">
    <source>
        <dbReference type="PROSITE-ProRule" id="PRU00023"/>
    </source>
</evidence>
<dbReference type="PRINTS" id="PR00109">
    <property type="entry name" value="TYRKINASE"/>
</dbReference>
<feature type="repeat" description="ANK" evidence="7">
    <location>
        <begin position="288"/>
        <end position="320"/>
    </location>
</feature>
<feature type="region of interest" description="Disordered" evidence="11">
    <location>
        <begin position="1"/>
        <end position="28"/>
    </location>
</feature>
<dbReference type="InterPro" id="IPR036860">
    <property type="entry name" value="SH2_dom_sf"/>
</dbReference>
<feature type="repeat" description="ANK" evidence="7">
    <location>
        <begin position="254"/>
        <end position="286"/>
    </location>
</feature>
<dbReference type="Pfam" id="PF00017">
    <property type="entry name" value="SH2"/>
    <property type="match status" value="2"/>
</dbReference>
<dbReference type="PROSITE" id="PS50001">
    <property type="entry name" value="SH2"/>
    <property type="match status" value="2"/>
</dbReference>
<feature type="binding site" evidence="9">
    <location>
        <position position="599"/>
    </location>
    <ligand>
        <name>ATP</name>
        <dbReference type="ChEBI" id="CHEBI:30616"/>
    </ligand>
</feature>
<dbReference type="InterPro" id="IPR001245">
    <property type="entry name" value="Ser-Thr/Tyr_kinase_cat_dom"/>
</dbReference>
<dbReference type="GO" id="GO:0004713">
    <property type="term" value="F:protein tyrosine kinase activity"/>
    <property type="evidence" value="ECO:0000318"/>
    <property type="project" value="GO_Central"/>
</dbReference>
<organism evidence="14 15">
    <name type="scientific">Strongylocentrotus purpuratus</name>
    <name type="common">Purple sea urchin</name>
    <dbReference type="NCBI Taxonomy" id="7668"/>
    <lineage>
        <taxon>Eukaryota</taxon>
        <taxon>Metazoa</taxon>
        <taxon>Echinodermata</taxon>
        <taxon>Eleutherozoa</taxon>
        <taxon>Echinozoa</taxon>
        <taxon>Echinoidea</taxon>
        <taxon>Euechinoidea</taxon>
        <taxon>Echinacea</taxon>
        <taxon>Camarodonta</taxon>
        <taxon>Echinidea</taxon>
        <taxon>Strongylocentrotidae</taxon>
        <taxon>Strongylocentrotus</taxon>
    </lineage>
</organism>
<name>A0A7M7LKW3_STRPU</name>
<dbReference type="SMART" id="SM00248">
    <property type="entry name" value="ANK"/>
    <property type="match status" value="4"/>
</dbReference>
<feature type="domain" description="SH2" evidence="12">
    <location>
        <begin position="81"/>
        <end position="181"/>
    </location>
</feature>
<reference evidence="15" key="1">
    <citation type="submission" date="2015-02" db="EMBL/GenBank/DDBJ databases">
        <title>Genome sequencing for Strongylocentrotus purpuratus.</title>
        <authorList>
            <person name="Murali S."/>
            <person name="Liu Y."/>
            <person name="Vee V."/>
            <person name="English A."/>
            <person name="Wang M."/>
            <person name="Skinner E."/>
            <person name="Han Y."/>
            <person name="Muzny D.M."/>
            <person name="Worley K.C."/>
            <person name="Gibbs R.A."/>
        </authorList>
    </citation>
    <scope>NUCLEOTIDE SEQUENCE</scope>
</reference>
<dbReference type="InterPro" id="IPR017441">
    <property type="entry name" value="Protein_kinase_ATP_BS"/>
</dbReference>
<dbReference type="InterPro" id="IPR011009">
    <property type="entry name" value="Kinase-like_dom_sf"/>
</dbReference>
<dbReference type="InterPro" id="IPR008266">
    <property type="entry name" value="Tyr_kinase_AS"/>
</dbReference>
<dbReference type="GO" id="GO:0005886">
    <property type="term" value="C:plasma membrane"/>
    <property type="evidence" value="ECO:0000318"/>
    <property type="project" value="GO_Central"/>
</dbReference>
<evidence type="ECO:0000256" key="8">
    <source>
        <dbReference type="PROSITE-ProRule" id="PRU00191"/>
    </source>
</evidence>
<keyword evidence="8" id="KW-0727">SH2 domain</keyword>
<proteinExistence type="inferred from homology"/>
<evidence type="ECO:0000256" key="5">
    <source>
        <dbReference type="ARBA" id="ARBA00023137"/>
    </source>
</evidence>
<dbReference type="KEGG" id="spu:752814"/>
<keyword evidence="4 9" id="KW-0067">ATP-binding</keyword>
<evidence type="ECO:0000259" key="12">
    <source>
        <dbReference type="PROSITE" id="PS50001"/>
    </source>
</evidence>
<dbReference type="GO" id="GO:0005524">
    <property type="term" value="F:ATP binding"/>
    <property type="evidence" value="ECO:0007669"/>
    <property type="project" value="UniProtKB-UniRule"/>
</dbReference>
<dbReference type="Gene3D" id="1.25.40.20">
    <property type="entry name" value="Ankyrin repeat-containing domain"/>
    <property type="match status" value="1"/>
</dbReference>
<evidence type="ECO:0000256" key="11">
    <source>
        <dbReference type="SAM" id="MobiDB-lite"/>
    </source>
</evidence>
<dbReference type="EnsemblMetazoa" id="XM_001180232">
    <property type="protein sequence ID" value="XP_001180232"/>
    <property type="gene ID" value="LOC752814"/>
</dbReference>
<evidence type="ECO:0000313" key="15">
    <source>
        <dbReference type="Proteomes" id="UP000007110"/>
    </source>
</evidence>
<dbReference type="GO" id="GO:0004715">
    <property type="term" value="F:non-membrane spanning protein tyrosine kinase activity"/>
    <property type="evidence" value="ECO:0007669"/>
    <property type="project" value="UniProtKB-EC"/>
</dbReference>
<dbReference type="SMART" id="SM00252">
    <property type="entry name" value="SH2"/>
    <property type="match status" value="2"/>
</dbReference>
<evidence type="ECO:0000256" key="1">
    <source>
        <dbReference type="ARBA" id="ARBA00022679"/>
    </source>
</evidence>
<dbReference type="SUPFAM" id="SSF55550">
    <property type="entry name" value="SH2 domain"/>
    <property type="match status" value="2"/>
</dbReference>
<dbReference type="SUPFAM" id="SSF56112">
    <property type="entry name" value="Protein kinase-like (PK-like)"/>
    <property type="match status" value="1"/>
</dbReference>
<dbReference type="EC" id="2.7.10.2" evidence="10"/>
<keyword evidence="5 10" id="KW-0829">Tyrosine-protein kinase</keyword>
<dbReference type="SMART" id="SM00219">
    <property type="entry name" value="TyrKc"/>
    <property type="match status" value="1"/>
</dbReference>
<dbReference type="Pfam" id="PF12796">
    <property type="entry name" value="Ank_2"/>
    <property type="match status" value="2"/>
</dbReference>
<keyword evidence="2 9" id="KW-0547">Nucleotide-binding</keyword>
<protein>
    <recommendedName>
        <fullName evidence="10">Tyrosine-protein kinase</fullName>
        <ecNumber evidence="10">2.7.10.2</ecNumber>
    </recommendedName>
</protein>
<keyword evidence="3 10" id="KW-0418">Kinase</keyword>
<dbReference type="PROSITE" id="PS50011">
    <property type="entry name" value="PROTEIN_KINASE_DOM"/>
    <property type="match status" value="1"/>
</dbReference>
<dbReference type="Proteomes" id="UP000007110">
    <property type="component" value="Unassembled WGS sequence"/>
</dbReference>
<dbReference type="Gene3D" id="3.30.200.20">
    <property type="entry name" value="Phosphorylase Kinase, domain 1"/>
    <property type="match status" value="1"/>
</dbReference>